<dbReference type="Proteomes" id="UP001156881">
    <property type="component" value="Unassembled WGS sequence"/>
</dbReference>
<name>A0ABQ6D799_9HYPH</name>
<gene>
    <name evidence="3" type="ORF">GCM10007884_24580</name>
</gene>
<evidence type="ECO:0000313" key="3">
    <source>
        <dbReference type="EMBL" id="GLS44470.1"/>
    </source>
</evidence>
<evidence type="ECO:0000313" key="4">
    <source>
        <dbReference type="Proteomes" id="UP001156881"/>
    </source>
</evidence>
<proteinExistence type="predicted"/>
<evidence type="ECO:0000256" key="2">
    <source>
        <dbReference type="SAM" id="SignalP"/>
    </source>
</evidence>
<feature type="signal peptide" evidence="2">
    <location>
        <begin position="1"/>
        <end position="36"/>
    </location>
</feature>
<reference evidence="4" key="1">
    <citation type="journal article" date="2019" name="Int. J. Syst. Evol. Microbiol.">
        <title>The Global Catalogue of Microorganisms (GCM) 10K type strain sequencing project: providing services to taxonomists for standard genome sequencing and annotation.</title>
        <authorList>
            <consortium name="The Broad Institute Genomics Platform"/>
            <consortium name="The Broad Institute Genome Sequencing Center for Infectious Disease"/>
            <person name="Wu L."/>
            <person name="Ma J."/>
        </authorList>
    </citation>
    <scope>NUCLEOTIDE SEQUENCE [LARGE SCALE GENOMIC DNA]</scope>
    <source>
        <strain evidence="4">NBRC 107710</strain>
    </source>
</reference>
<feature type="region of interest" description="Disordered" evidence="1">
    <location>
        <begin position="50"/>
        <end position="81"/>
    </location>
</feature>
<sequence>MAIPSRRQAELETVSMTGRIAFFAVAVSLMAGAAQAQSVPNVQGQPASDFFTSSHSVSRRDVPVTGSVTTPVRRSIKRSAR</sequence>
<evidence type="ECO:0000256" key="1">
    <source>
        <dbReference type="SAM" id="MobiDB-lite"/>
    </source>
</evidence>
<feature type="chain" id="PRO_5045788077" evidence="2">
    <location>
        <begin position="37"/>
        <end position="81"/>
    </location>
</feature>
<comment type="caution">
    <text evidence="3">The sequence shown here is derived from an EMBL/GenBank/DDBJ whole genome shotgun (WGS) entry which is preliminary data.</text>
</comment>
<keyword evidence="4" id="KW-1185">Reference proteome</keyword>
<accession>A0ABQ6D799</accession>
<protein>
    <submittedName>
        <fullName evidence="3">Uncharacterized protein</fullName>
    </submittedName>
</protein>
<dbReference type="EMBL" id="BSPG01000012">
    <property type="protein sequence ID" value="GLS44470.1"/>
    <property type="molecule type" value="Genomic_DNA"/>
</dbReference>
<keyword evidence="2" id="KW-0732">Signal</keyword>
<organism evidence="3 4">
    <name type="scientific">Methylobacterium brachythecii</name>
    <dbReference type="NCBI Taxonomy" id="1176177"/>
    <lineage>
        <taxon>Bacteria</taxon>
        <taxon>Pseudomonadati</taxon>
        <taxon>Pseudomonadota</taxon>
        <taxon>Alphaproteobacteria</taxon>
        <taxon>Hyphomicrobiales</taxon>
        <taxon>Methylobacteriaceae</taxon>
        <taxon>Methylobacterium</taxon>
    </lineage>
</organism>